<dbReference type="Proteomes" id="UP000198654">
    <property type="component" value="Unassembled WGS sequence"/>
</dbReference>
<accession>A0A1G9ENH3</accession>
<keyword evidence="2" id="KW-1185">Reference proteome</keyword>
<evidence type="ECO:0000313" key="2">
    <source>
        <dbReference type="Proteomes" id="UP000198654"/>
    </source>
</evidence>
<dbReference type="EMBL" id="FNGI01000001">
    <property type="protein sequence ID" value="SDK77638.1"/>
    <property type="molecule type" value="Genomic_DNA"/>
</dbReference>
<proteinExistence type="predicted"/>
<name>A0A1G9ENH3_9GAMM</name>
<protein>
    <submittedName>
        <fullName evidence="1">Uncharacterized protein</fullName>
    </submittedName>
</protein>
<organism evidence="1 2">
    <name type="scientific">Modicisalibacter muralis</name>
    <dbReference type="NCBI Taxonomy" id="119000"/>
    <lineage>
        <taxon>Bacteria</taxon>
        <taxon>Pseudomonadati</taxon>
        <taxon>Pseudomonadota</taxon>
        <taxon>Gammaproteobacteria</taxon>
        <taxon>Oceanospirillales</taxon>
        <taxon>Halomonadaceae</taxon>
        <taxon>Modicisalibacter</taxon>
    </lineage>
</organism>
<reference evidence="1 2" key="1">
    <citation type="submission" date="2016-10" db="EMBL/GenBank/DDBJ databases">
        <authorList>
            <person name="de Groot N.N."/>
        </authorList>
    </citation>
    <scope>NUCLEOTIDE SEQUENCE [LARGE SCALE GENOMIC DNA]</scope>
    <source>
        <strain evidence="1 2">DSM 14789</strain>
    </source>
</reference>
<dbReference type="STRING" id="119000.SAMN05661010_00044"/>
<sequence>MSLSIQTTTTVAIAQLRTLATDFAMAASRYTLTGDHVTACWARDLEMRLINLADRIEAEAIGNGILPRGDA</sequence>
<dbReference type="RefSeq" id="WP_089724371.1">
    <property type="nucleotide sequence ID" value="NZ_FNGI01000001.1"/>
</dbReference>
<gene>
    <name evidence="1" type="ORF">SAMN05661010_00044</name>
</gene>
<evidence type="ECO:0000313" key="1">
    <source>
        <dbReference type="EMBL" id="SDK77638.1"/>
    </source>
</evidence>
<dbReference type="AlphaFoldDB" id="A0A1G9ENH3"/>